<comment type="caution">
    <text evidence="1">The sequence shown here is derived from an EMBL/GenBank/DDBJ whole genome shotgun (WGS) entry which is preliminary data.</text>
</comment>
<accession>A0A6B2LXM4</accession>
<proteinExistence type="predicted"/>
<keyword evidence="2" id="KW-1185">Reference proteome</keyword>
<organism evidence="1 2">
    <name type="scientific">Oceanipulchritudo coccoides</name>
    <dbReference type="NCBI Taxonomy" id="2706888"/>
    <lineage>
        <taxon>Bacteria</taxon>
        <taxon>Pseudomonadati</taxon>
        <taxon>Verrucomicrobiota</taxon>
        <taxon>Opitutia</taxon>
        <taxon>Puniceicoccales</taxon>
        <taxon>Oceanipulchritudinaceae</taxon>
        <taxon>Oceanipulchritudo</taxon>
    </lineage>
</organism>
<dbReference type="AlphaFoldDB" id="A0A6B2LXM4"/>
<protein>
    <recommendedName>
        <fullName evidence="3">Outer membrane lipoprotein-sorting protein</fullName>
    </recommendedName>
</protein>
<evidence type="ECO:0000313" key="1">
    <source>
        <dbReference type="EMBL" id="NDV61033.1"/>
    </source>
</evidence>
<dbReference type="Proteomes" id="UP000478417">
    <property type="component" value="Unassembled WGS sequence"/>
</dbReference>
<dbReference type="EMBL" id="JAAGNX010000001">
    <property type="protein sequence ID" value="NDV61033.1"/>
    <property type="molecule type" value="Genomic_DNA"/>
</dbReference>
<reference evidence="1 2" key="1">
    <citation type="submission" date="2020-02" db="EMBL/GenBank/DDBJ databases">
        <title>Albibacoteraceae fam. nov., the first described family within the subdivision 4 Verrucomicrobia.</title>
        <authorList>
            <person name="Xi F."/>
        </authorList>
    </citation>
    <scope>NUCLEOTIDE SEQUENCE [LARGE SCALE GENOMIC DNA]</scope>
    <source>
        <strain evidence="1 2">CK1056</strain>
    </source>
</reference>
<evidence type="ECO:0000313" key="2">
    <source>
        <dbReference type="Proteomes" id="UP000478417"/>
    </source>
</evidence>
<gene>
    <name evidence="1" type="ORF">G0Q06_01070</name>
</gene>
<sequence>MSKMSFSGVKGLVFVGLALLVTSSGFALDAEDWTTEKILDRLAEANGGRDALQAVSDLRMRGFVRTSDLTYDFLLLKKRPNKLRMHLMYKGRSVETGFNGIDAWQRVWSAGTDTVRKMSKEELRSSGVETSFDGSLTAADNPLVTRTFERIERIDRTDYFIVLHQEGNKRTSHYVDSRTFREWKTIREILDDNGEVTDTIETIFSKYRKYGTIWFAENVTRTSSDGTVEEITIIDIEINPGILDRAFAMPKQWSGIE</sequence>
<name>A0A6B2LXM4_9BACT</name>
<dbReference type="RefSeq" id="WP_163961588.1">
    <property type="nucleotide sequence ID" value="NZ_JAAGNX010000001.1"/>
</dbReference>
<evidence type="ECO:0008006" key="3">
    <source>
        <dbReference type="Google" id="ProtNLM"/>
    </source>
</evidence>